<organism evidence="2 3">
    <name type="scientific">Deinococcus oregonensis</name>
    <dbReference type="NCBI Taxonomy" id="1805970"/>
    <lineage>
        <taxon>Bacteria</taxon>
        <taxon>Thermotogati</taxon>
        <taxon>Deinococcota</taxon>
        <taxon>Deinococci</taxon>
        <taxon>Deinococcales</taxon>
        <taxon>Deinococcaceae</taxon>
        <taxon>Deinococcus</taxon>
    </lineage>
</organism>
<sequence length="79" mass="9059">MARGDVNLKFIRALICLLVAGCPLFVWLIWILGSELVRSVTQQDWVWTAIWTAVAVIMACGLWRVVQEAWALWQESRSL</sequence>
<comment type="caution">
    <text evidence="2">The sequence shown here is derived from an EMBL/GenBank/DDBJ whole genome shotgun (WGS) entry which is preliminary data.</text>
</comment>
<evidence type="ECO:0000313" key="3">
    <source>
        <dbReference type="Proteomes" id="UP001589733"/>
    </source>
</evidence>
<evidence type="ECO:0000256" key="1">
    <source>
        <dbReference type="SAM" id="Phobius"/>
    </source>
</evidence>
<name>A0ABV6BA82_9DEIO</name>
<protein>
    <submittedName>
        <fullName evidence="2">Uncharacterized protein</fullName>
    </submittedName>
</protein>
<keyword evidence="1" id="KW-0472">Membrane</keyword>
<proteinExistence type="predicted"/>
<gene>
    <name evidence="2" type="ORF">ACFFLM_25540</name>
</gene>
<feature type="transmembrane region" description="Helical" evidence="1">
    <location>
        <begin position="45"/>
        <end position="66"/>
    </location>
</feature>
<keyword evidence="3" id="KW-1185">Reference proteome</keyword>
<evidence type="ECO:0000313" key="2">
    <source>
        <dbReference type="EMBL" id="MFB9995316.1"/>
    </source>
</evidence>
<keyword evidence="1" id="KW-1133">Transmembrane helix</keyword>
<dbReference type="RefSeq" id="WP_380017123.1">
    <property type="nucleotide sequence ID" value="NZ_JBHLYR010000084.1"/>
</dbReference>
<dbReference type="EMBL" id="JBHLYR010000084">
    <property type="protein sequence ID" value="MFB9995316.1"/>
    <property type="molecule type" value="Genomic_DNA"/>
</dbReference>
<dbReference type="Proteomes" id="UP001589733">
    <property type="component" value="Unassembled WGS sequence"/>
</dbReference>
<feature type="transmembrane region" description="Helical" evidence="1">
    <location>
        <begin position="12"/>
        <end position="33"/>
    </location>
</feature>
<accession>A0ABV6BA82</accession>
<keyword evidence="1" id="KW-0812">Transmembrane</keyword>
<reference evidence="2 3" key="1">
    <citation type="submission" date="2024-09" db="EMBL/GenBank/DDBJ databases">
        <authorList>
            <person name="Sun Q."/>
            <person name="Mori K."/>
        </authorList>
    </citation>
    <scope>NUCLEOTIDE SEQUENCE [LARGE SCALE GENOMIC DNA]</scope>
    <source>
        <strain evidence="2 3">JCM 13503</strain>
    </source>
</reference>